<comment type="subunit">
    <text evidence="7">Forms a complex with the monomeric form of beta-tryptase.</text>
</comment>
<dbReference type="GO" id="GO:0004867">
    <property type="term" value="F:serine-type endopeptidase inhibitor activity"/>
    <property type="evidence" value="ECO:0007669"/>
    <property type="project" value="UniProtKB-KW"/>
</dbReference>
<dbReference type="EMBL" id="JBBPFD010000022">
    <property type="protein sequence ID" value="KAK7881254.1"/>
    <property type="molecule type" value="Genomic_DNA"/>
</dbReference>
<evidence type="ECO:0000256" key="7">
    <source>
        <dbReference type="ARBA" id="ARBA00038828"/>
    </source>
</evidence>
<keyword evidence="5" id="KW-0722">Serine protease inhibitor</keyword>
<keyword evidence="4" id="KW-0646">Protease inhibitor</keyword>
<dbReference type="FunFam" id="2.30.39.10:FF:000014">
    <property type="entry name" value="Serpin family B member 9"/>
    <property type="match status" value="1"/>
</dbReference>
<evidence type="ECO:0000256" key="5">
    <source>
        <dbReference type="ARBA" id="ARBA00022900"/>
    </source>
</evidence>
<dbReference type="InterPro" id="IPR036186">
    <property type="entry name" value="Serpin_sf"/>
</dbReference>
<dbReference type="PANTHER" id="PTHR11461:SF204">
    <property type="entry name" value="SERPIN B6"/>
    <property type="match status" value="1"/>
</dbReference>
<gene>
    <name evidence="10" type="ORF">WMY93_029663</name>
</gene>
<dbReference type="Gene3D" id="3.30.497.10">
    <property type="entry name" value="Antithrombin, subunit I, domain 2"/>
    <property type="match status" value="1"/>
</dbReference>
<dbReference type="SMART" id="SM00093">
    <property type="entry name" value="SERPIN"/>
    <property type="match status" value="1"/>
</dbReference>
<feature type="domain" description="Serpin" evidence="9">
    <location>
        <begin position="1"/>
        <end position="344"/>
    </location>
</feature>
<keyword evidence="3" id="KW-0963">Cytoplasm</keyword>
<organism evidence="10 11">
    <name type="scientific">Mugilogobius chulae</name>
    <name type="common">yellowstripe goby</name>
    <dbReference type="NCBI Taxonomy" id="88201"/>
    <lineage>
        <taxon>Eukaryota</taxon>
        <taxon>Metazoa</taxon>
        <taxon>Chordata</taxon>
        <taxon>Craniata</taxon>
        <taxon>Vertebrata</taxon>
        <taxon>Euteleostomi</taxon>
        <taxon>Actinopterygii</taxon>
        <taxon>Neopterygii</taxon>
        <taxon>Teleostei</taxon>
        <taxon>Neoteleostei</taxon>
        <taxon>Acanthomorphata</taxon>
        <taxon>Gobiaria</taxon>
        <taxon>Gobiiformes</taxon>
        <taxon>Gobioidei</taxon>
        <taxon>Gobiidae</taxon>
        <taxon>Gobionellinae</taxon>
        <taxon>Mugilogobius</taxon>
    </lineage>
</organism>
<evidence type="ECO:0000256" key="1">
    <source>
        <dbReference type="ARBA" id="ARBA00004496"/>
    </source>
</evidence>
<dbReference type="SUPFAM" id="SSF56574">
    <property type="entry name" value="Serpins"/>
    <property type="match status" value="1"/>
</dbReference>
<dbReference type="InterPro" id="IPR042185">
    <property type="entry name" value="Serpin_sf_2"/>
</dbReference>
<evidence type="ECO:0000259" key="9">
    <source>
        <dbReference type="SMART" id="SM00093"/>
    </source>
</evidence>
<dbReference type="GO" id="GO:0005737">
    <property type="term" value="C:cytoplasm"/>
    <property type="evidence" value="ECO:0007669"/>
    <property type="project" value="UniProtKB-SubCell"/>
</dbReference>
<comment type="caution">
    <text evidence="10">The sequence shown here is derived from an EMBL/GenBank/DDBJ whole genome shotgun (WGS) entry which is preliminary data.</text>
</comment>
<comment type="similarity">
    <text evidence="2">Belongs to the serpin family. Ov-serpin subfamily.</text>
</comment>
<evidence type="ECO:0000256" key="6">
    <source>
        <dbReference type="ARBA" id="ARBA00022990"/>
    </source>
</evidence>
<dbReference type="AlphaFoldDB" id="A0AAW0MWG0"/>
<dbReference type="InterPro" id="IPR023796">
    <property type="entry name" value="Serpin_dom"/>
</dbReference>
<accession>A0AAW0MWG0</accession>
<dbReference type="Pfam" id="PF00079">
    <property type="entry name" value="Serpin"/>
    <property type="match status" value="1"/>
</dbReference>
<dbReference type="GO" id="GO:0005615">
    <property type="term" value="C:extracellular space"/>
    <property type="evidence" value="ECO:0007669"/>
    <property type="project" value="InterPro"/>
</dbReference>
<reference evidence="11" key="1">
    <citation type="submission" date="2024-04" db="EMBL/GenBank/DDBJ databases">
        <title>Salinicola lusitanus LLJ914,a marine bacterium isolated from the Okinawa Trough.</title>
        <authorList>
            <person name="Li J."/>
        </authorList>
    </citation>
    <scope>NUCLEOTIDE SEQUENCE [LARGE SCALE GENOMIC DNA]</scope>
</reference>
<keyword evidence="6" id="KW-0007">Acetylation</keyword>
<comment type="subcellular location">
    <subcellularLocation>
        <location evidence="1">Cytoplasm</location>
    </subcellularLocation>
</comment>
<proteinExistence type="inferred from homology"/>
<dbReference type="PROSITE" id="PS00284">
    <property type="entry name" value="SERPIN"/>
    <property type="match status" value="1"/>
</dbReference>
<dbReference type="InterPro" id="IPR000215">
    <property type="entry name" value="Serpin_fam"/>
</dbReference>
<keyword evidence="11" id="KW-1185">Reference proteome</keyword>
<dbReference type="PANTHER" id="PTHR11461">
    <property type="entry name" value="SERINE PROTEASE INHIBITOR, SERPIN"/>
    <property type="match status" value="1"/>
</dbReference>
<evidence type="ECO:0000256" key="8">
    <source>
        <dbReference type="ARBA" id="ARBA00039202"/>
    </source>
</evidence>
<evidence type="ECO:0000256" key="3">
    <source>
        <dbReference type="ARBA" id="ARBA00022490"/>
    </source>
</evidence>
<evidence type="ECO:0000256" key="4">
    <source>
        <dbReference type="ARBA" id="ARBA00022690"/>
    </source>
</evidence>
<dbReference type="Gene3D" id="2.30.39.10">
    <property type="entry name" value="Alpha-1-antitrypsin, domain 1"/>
    <property type="match status" value="1"/>
</dbReference>
<evidence type="ECO:0000313" key="10">
    <source>
        <dbReference type="EMBL" id="KAK7881254.1"/>
    </source>
</evidence>
<dbReference type="Proteomes" id="UP001460270">
    <property type="component" value="Unassembled WGS sequence"/>
</dbReference>
<name>A0AAW0MWG0_9GOBI</name>
<protein>
    <recommendedName>
        <fullName evidence="8">Serpin B6</fullName>
    </recommendedName>
</protein>
<evidence type="ECO:0000313" key="11">
    <source>
        <dbReference type="Proteomes" id="UP001460270"/>
    </source>
</evidence>
<sequence>MQMRSQIQQTSRLPAYLRKCLKPQNANDDDVDASFAQLLSELDKPDALYALNIANRLFGEKTYTFDQHFLSEIKKHYRAELETADFVSDAETSRTHINTWVEEKTKGKITDLLPSGSVDSLTKLVLVNAIYFKGKWGSQFEEENTDDADFRLNKTDKKPVKMMTQKAKFHFSFIEEANCKVLEMPYEGKDLSMILILPNDIDDETTGLQKLNKELTYDKFKEWTGRDTMGFVEVQVRLPRFKMMESYDLNEVLKAMGIVDAFDVSLSDFSGMSSANDLVLSKVVHKAFVEVNEEGTEAAAATGAIVANRTALITETFFADHPFLFFIRHNSSNCVLFAGQFCSPE</sequence>
<dbReference type="InterPro" id="IPR042178">
    <property type="entry name" value="Serpin_sf_1"/>
</dbReference>
<dbReference type="InterPro" id="IPR023795">
    <property type="entry name" value="Serpin_CS"/>
</dbReference>
<evidence type="ECO:0000256" key="2">
    <source>
        <dbReference type="ARBA" id="ARBA00006426"/>
    </source>
</evidence>